<dbReference type="NCBIfam" id="NF047352">
    <property type="entry name" value="P_loop_sacsin"/>
    <property type="match status" value="1"/>
</dbReference>
<evidence type="ECO:0000313" key="4">
    <source>
        <dbReference type="Proteomes" id="UP000777482"/>
    </source>
</evidence>
<dbReference type="PANTHER" id="PTHR47839:SF1">
    <property type="entry name" value="DOMAIN PROTEIN, PUTATIVE (AFU_ORTHOLOGUE AFUA_6G04830)-RELATED"/>
    <property type="match status" value="1"/>
</dbReference>
<feature type="domain" description="Sacsin/Nov" evidence="2">
    <location>
        <begin position="24"/>
        <end position="145"/>
    </location>
</feature>
<reference evidence="3 4" key="1">
    <citation type="submission" date="2020-11" db="EMBL/GenBank/DDBJ databases">
        <title>Kefir isolates.</title>
        <authorList>
            <person name="Marcisauskas S."/>
            <person name="Kim Y."/>
            <person name="Blasche S."/>
        </authorList>
    </citation>
    <scope>NUCLEOTIDE SEQUENCE [LARGE SCALE GENOMIC DNA]</scope>
    <source>
        <strain evidence="3 4">KR</strain>
    </source>
</reference>
<dbReference type="Pfam" id="PF25794">
    <property type="entry name" value="SACS"/>
    <property type="match status" value="1"/>
</dbReference>
<dbReference type="SUPFAM" id="SSF55874">
    <property type="entry name" value="ATPase domain of HSP90 chaperone/DNA topoisomerase II/histidine kinase"/>
    <property type="match status" value="1"/>
</dbReference>
<evidence type="ECO:0000313" key="3">
    <source>
        <dbReference type="EMBL" id="KAG0655914.1"/>
    </source>
</evidence>
<dbReference type="OrthoDB" id="10031156at2759"/>
<accession>A0A9P7B2H6</accession>
<gene>
    <name evidence="3" type="ORF">C6P46_000547</name>
</gene>
<comment type="caution">
    <text evidence="3">The sequence shown here is derived from an EMBL/GenBank/DDBJ whole genome shotgun (WGS) entry which is preliminary data.</text>
</comment>
<dbReference type="InterPro" id="IPR058210">
    <property type="entry name" value="SACS/Nov_dom"/>
</dbReference>
<dbReference type="Gene3D" id="3.30.565.10">
    <property type="entry name" value="Histidine kinase-like ATPase, C-terminal domain"/>
    <property type="match status" value="1"/>
</dbReference>
<organism evidence="3 4">
    <name type="scientific">Rhodotorula mucilaginosa</name>
    <name type="common">Yeast</name>
    <name type="synonym">Rhodotorula rubra</name>
    <dbReference type="NCBI Taxonomy" id="5537"/>
    <lineage>
        <taxon>Eukaryota</taxon>
        <taxon>Fungi</taxon>
        <taxon>Dikarya</taxon>
        <taxon>Basidiomycota</taxon>
        <taxon>Pucciniomycotina</taxon>
        <taxon>Microbotryomycetes</taxon>
        <taxon>Sporidiobolales</taxon>
        <taxon>Sporidiobolaceae</taxon>
        <taxon>Rhodotorula</taxon>
    </lineage>
</organism>
<dbReference type="Proteomes" id="UP000777482">
    <property type="component" value="Unassembled WGS sequence"/>
</dbReference>
<name>A0A9P7B2H6_RHOMI</name>
<feature type="compositionally biased region" description="Polar residues" evidence="1">
    <location>
        <begin position="1579"/>
        <end position="1607"/>
    </location>
</feature>
<dbReference type="InterPro" id="IPR036890">
    <property type="entry name" value="HATPase_C_sf"/>
</dbReference>
<feature type="region of interest" description="Disordered" evidence="1">
    <location>
        <begin position="1514"/>
        <end position="1608"/>
    </location>
</feature>
<dbReference type="PANTHER" id="PTHR47839">
    <property type="entry name" value="DOMAIN PROTEIN, PUTATIVE (AFU_ORTHOLOGUE AFUA_6G04830)-RELATED"/>
    <property type="match status" value="1"/>
</dbReference>
<dbReference type="Pfam" id="PF12449">
    <property type="entry name" value="DUF3684"/>
    <property type="match status" value="1"/>
</dbReference>
<evidence type="ECO:0000256" key="1">
    <source>
        <dbReference type="SAM" id="MobiDB-lite"/>
    </source>
</evidence>
<dbReference type="InterPro" id="IPR022155">
    <property type="entry name" value="DUF3684"/>
</dbReference>
<sequence>MASFRQLLADGQDEQVSVNQRALVEKILARYSGEYTVFRELLQNSDDAAATNVELHFRTRSGTDTSEDKLPTYASDSLPDLTTAKVNSIMVRNDGFVFRGEDWARLTEIASGNPDETKIGAFGVGFYALFSLCDEPVVSSGSKVVGFYWKNGGDQLYVKSAVAEAGLRDVSDEGKPWTTFSMDVREPAPMPEPNDFARFLSSCLGFTQNLRTLSLHFDGHRIFTVTKTLAPGRPLPLRQNLQSTSPQKLLRVTEIEDAPFQLKAQVSRWMLQSLPRPKPSVAALTSAAAASTTSFASKMLAAFSGRASSTSKDVAKTAPVPITATTPQLPKDLLAEVTVTLFLRTVAASLKVSPSSHFANEMLRATKKALPSMTRYSLVWTGKDEYEASHGSTLTGDSDESDAARKVFSGLLPTDLGTVQGRVAIGFATHQTSGFAGSVGARFISTVERESLDFQSKYVAEWNRELLWAGGVLARTIFEAEMDEVGRLWKQAAGPTGTAVDPALCAQLEQRVLHLVRFFSFDKSTPQEIVGSLTENSFFASNSASTSPMLLSTVGPAPAHKLRLPSPQLAGFVKTIPVVPATIADGAPRFLTTLRDRGLVRDISLDDVFADLSSHALTLDEAAECFKWWTTLAADRSYSPRLLDRLKEATMLSVPEAEGSSEVTIRPLDAYRTFVNPKIVPLDMPLPAHTLPFALSRQLANGDLVRVFGFRELSLVDWFRHVTSPALSGKTAPADTNLLLNAVFAEKVIAVLAKHWQQVPATQQAEIVEIAGKLAFIPTREGLKVPGQAYFPNVSLFDDLAIVALPSGANLKGNFERVLLALGVRRHVELQLIFTRLLGAGDWSHVQLLRYLVSVKDTLTAAERDRLRKTSWLPREGEAKVEQLAGADGVVPKAKTVRYRASELYEPTDVLRELGLPVLEWSEPHTKWRTHSDEAKLLFDLGLNRTPPVEKVLEIAAHAADSSKREKALRYFLDGYTTLGYSSAYSPTKHALPFVPAVEKGHGVFKQPSEVFGNPEAALLGFSILSPRFAAEEMRFGIRRDPSPDRLVEAITAAPPKTIAEASKIFAYLSTQVSHFSNTQLETLRWAPIVPTKTPDLKLENLPPLNLYFQTSESSLPSGLRSLFRSVPDFGPAARPFLVACGVRESPSTSEIATLLISDPQRFYDLAGSSERYLAVLRLLAVNFSTFPSTLRSKMKLSACFLGTKRLASATTAAPERTLLDLDDDEEDAGETTLVYKLARASELIINDEPAAFHVFQSEILACPQEDLLEALAEQLGSRRISQLISEQYYTSGTTDSTSTRAQDLRRTVSERTFLFLSERRQQYGKGELKHDPEWIQKHLQLHEVKSIELVRELRTPQGVKRATAAASACAKMMPNGDIGLYISRSLELDFYEVAMGLCKLLLSKLRANDALLLLTILQTTLKNLKRRGFNVDRVLQARKAEREAAEQKMREERLQAQLKSQTAPTQAKLDEAVAQLSTIFPDADPQFLRNFLSTRQPADLEQAADELLAQGYPKRQKHERPSSAVSPAPQEVAAHGQQQPPPVSNGGGLFSNLRRQFGKGDRTPSPLPPAPSSTPISGNGNSDQATQRPSAGTPTQSHQPGSTPTSMDAIRANLTRAIQASRAILISPLEQAARPESGSNVSNAVEQTEVNEVKESGAYCDATAAANLAFVAEVGGLRFFASREVPDPIGFVSTHHDALLRFATRVIRPVGDVFGLDPRALHVFHDLEGPLIAFNRNGSIYLNFRFYQAWHDRLVVEGHMEEPLISTFSSIAHELSHNLVKPHDSAFSFYFASFCEEYFVPMAKLLARVSASA</sequence>
<dbReference type="CDD" id="cd14279">
    <property type="entry name" value="CUE"/>
    <property type="match status" value="1"/>
</dbReference>
<dbReference type="EMBL" id="PUHQ01000108">
    <property type="protein sequence ID" value="KAG0655914.1"/>
    <property type="molecule type" value="Genomic_DNA"/>
</dbReference>
<keyword evidence="4" id="KW-1185">Reference proteome</keyword>
<evidence type="ECO:0000259" key="2">
    <source>
        <dbReference type="Pfam" id="PF25794"/>
    </source>
</evidence>
<protein>
    <recommendedName>
        <fullName evidence="2">Sacsin/Nov domain-containing protein</fullName>
    </recommendedName>
</protein>
<proteinExistence type="predicted"/>